<feature type="region of interest" description="Disordered" evidence="4">
    <location>
        <begin position="783"/>
        <end position="811"/>
    </location>
</feature>
<dbReference type="Gene3D" id="3.40.1360.10">
    <property type="match status" value="1"/>
</dbReference>
<dbReference type="Proteomes" id="UP000284395">
    <property type="component" value="Unassembled WGS sequence"/>
</dbReference>
<keyword evidence="2" id="KW-0863">Zinc-finger</keyword>
<dbReference type="PANTHER" id="PTHR30313:SF2">
    <property type="entry name" value="DNA PRIMASE"/>
    <property type="match status" value="1"/>
</dbReference>
<dbReference type="Pfam" id="PF01807">
    <property type="entry name" value="Zn_ribbon_DnaG"/>
    <property type="match status" value="1"/>
</dbReference>
<feature type="compositionally biased region" description="Polar residues" evidence="4">
    <location>
        <begin position="1874"/>
        <end position="1891"/>
    </location>
</feature>
<keyword evidence="7" id="KW-1185">Reference proteome</keyword>
<evidence type="ECO:0000313" key="7">
    <source>
        <dbReference type="Proteomes" id="UP000284395"/>
    </source>
</evidence>
<dbReference type="InterPro" id="IPR000477">
    <property type="entry name" value="RT_dom"/>
</dbReference>
<dbReference type="InterPro" id="IPR036977">
    <property type="entry name" value="DNA_primase_Znf_CHC2"/>
</dbReference>
<evidence type="ECO:0000256" key="3">
    <source>
        <dbReference type="ARBA" id="ARBA00022833"/>
    </source>
</evidence>
<protein>
    <recommendedName>
        <fullName evidence="5">Reverse transcriptase domain-containing protein</fullName>
    </recommendedName>
</protein>
<evidence type="ECO:0000259" key="5">
    <source>
        <dbReference type="PROSITE" id="PS50878"/>
    </source>
</evidence>
<dbReference type="GO" id="GO:0006269">
    <property type="term" value="P:DNA replication, synthesis of primer"/>
    <property type="evidence" value="ECO:0007669"/>
    <property type="project" value="TreeGrafter"/>
</dbReference>
<dbReference type="OrthoDB" id="7604950at2"/>
<feature type="compositionally biased region" description="Basic and acidic residues" evidence="4">
    <location>
        <begin position="800"/>
        <end position="811"/>
    </location>
</feature>
<dbReference type="PROSITE" id="PS50878">
    <property type="entry name" value="RT_POL"/>
    <property type="match status" value="1"/>
</dbReference>
<dbReference type="GO" id="GO:0008270">
    <property type="term" value="F:zinc ion binding"/>
    <property type="evidence" value="ECO:0007669"/>
    <property type="project" value="UniProtKB-KW"/>
</dbReference>
<name>A0A420EPL9_9SPHN</name>
<dbReference type="SMART" id="SM00400">
    <property type="entry name" value="ZnF_CHCC"/>
    <property type="match status" value="1"/>
</dbReference>
<feature type="domain" description="Reverse transcriptase" evidence="5">
    <location>
        <begin position="521"/>
        <end position="877"/>
    </location>
</feature>
<dbReference type="InterPro" id="IPR050219">
    <property type="entry name" value="DnaG_primase"/>
</dbReference>
<keyword evidence="1" id="KW-0479">Metal-binding</keyword>
<dbReference type="RefSeq" id="WP_120323818.1">
    <property type="nucleotide sequence ID" value="NZ_RAPF01000002.1"/>
</dbReference>
<sequence>MGTKEGLLALKPRANVDIREIVERSDIVAVATALGLQVDRKESRPRKALCPFHDDRNPSLNLYQRAHERDNFHCFACGAHGDVLSLVQRRNGLDFWDAVKWLAPHAGISLAEGARRPSIDRRSGATKFAERVRGGSDEEELVRIAERRGFAPDMLREIGAGVYDLTALRREASGDRVLEEALCGAGVLRPEAAALPEGEARNWLRGFYSGKRIVFPLGSSGGAPVGFAARALGNEDPRYLYSFDFPRRDTLYGADRVEAKLSRHELRGTAAQVYVVEGIFDQLRLESLDFDAVALLGSRAAPGQIKALERLADIASHADRPLHFRLFLDPDSAGLNGAYDLILSLLRLLDGGAAFGVEVVVPPAQADKADPDTYLRGLVQADASALLNQRAYGALEFMLGVRTGLSEFPIDPGGLSPVQLASSARRIAHSLPDVNWDRVFAPLAIEDRLAGFAATIRSYGELTAVAAPSLVDGRETSGDPRADLITALTVGRSSTQRREYPLDDDAWERLAVAATPLFHIHRERLQIGDGPMAPLLARHLPKGGGRYRLKAGPVAADALLQQYALIELLRDRPGAAGFSDRIPAVRFDGRTGGKGIYRTGAEGETEALSFAYQIDMGIVNGEAPPVREGIFRPYFECWRAFIDHLDGKIRRYRHEDLQILRLDITGFYEFVRRDVIGDALQGPLERALAQFAQTDGGPLGFAPLLLPDTGADAANRANVFTDFLLRHAFHSEHADPETGTVARLSGLPQGPDLSAYLANISLFDLDDMMRAEIQRIDAAHQDDDAENDWGLSGRSANDTATDRDDARPERHRGGCSAAYARYVDDIIIICPNADVAGLLRRKIETHLQLRGLSLNRKNPTPPLMTREEAREWLTDSRMGFGFSGPLADMPVTDTMDPLADAGDIDRRTALGLLFDPELDDLRRPERIYERLERAFRAAEVRFGDRANAYRRLWLIAAGQDDVGAAEIARLFRNEALRVDVGARMADAPFDVALAALEALERALRAHIPEALEEDARDCWADRRVRLARAVLNDLFAPLASAFLGAGSQSFLERHDIRCQVAIVACLALSVLEDAKIAVGAHPFAALMLYLSPVEGVNLLPEGLRLSLYRHDGDLDPGLPGLSVPSEQQTRSTFRRLETALVNLQRLGTDASDLSPAPPADPQATRIGQVVDKILKIWTPGAADQGEIDPVEVDAAATLVNVAHRHFAALAQSRPRLIRMIANQSDAKALPSPPGLEASGVLLWCEAGHLLFASPRSDAPRPVGAQWRQETSSTHDFLHLWKADLAAGIRPIFDLELQWDARDIAALYEGGYGSYRDLLIAATEQIPVPTAFSFFAPVDAGGAPDIHSAILICWTAPRKAVDSHAFVRNGNALEARPVHLLDADYWRYGWAVRDLCRRSEGPAEDIAGLEGHGDIKLDRDGHRRDAILARVLPRLSGADRWGAGLRTEDGAIPTRIARALRLLNAFGTTELPDRQATYLVAATAEGVFMNERLGTAGDANHSGRPAAIAARAARRVSRTLPAAGRLWPDGDSLAPSLRRSAAAWFAAAHRVEARREDVDEAAAVPIAAFGLGLTLLGTMAELRALAFEMAAALSSGSLEQLQDLPIDLSFVTPCLGGEIALIDDPENLIDGDPEVQTRHMLLVFGQIIAGRRTAAAAARDAITPLGWLILVSTLLQVTPPANAGSRDDRPALWRMTSDGFEQAATAISALLPFVAAAAPETADDGDWPWNAFEPLRAAIPEGLRDHLAKLSTAAAIRIDVLRSTVNPRTGEVVDGRPVLRLADGSAHRLSEWQIDVAYVAGERRLSTECDEQDGRIHYRYSVAWNNDRVVGLHLVSQSLAEVAFCGSPGPTDKSEPLGRDAPVEIGPAEADQAPTVASSQGAQTSSPVSDSVAQGDDARAGSSSRPIQSVPEAHLAALPPSGKEPSSALAPADAMARIFQWQDGLWRQRAKRAQGLQRVAIVQWDVADTYYAPGTGGGKHEGLRGLDGKAIDAKTVNRGGVFQSVAEGRRRAIMREVLRACARFEVDGLVLPEYSMRPETVNWLTRQLAAMNLSLTIWCGTFRVPDGASISTTIPSNGPSPFFRPVTPGAPGTIEWEMHSALITCIDAWASEDKIQIQCAVRRKRYPSPAAGELIRPSAKEVWQPMLTHQKDPFRLGTYTVELVCSEMFLHASSSNYIGILEENRNLALRYAIPWPTSGAVESLNDDMHVFARWTSYRSVEEPPELARGKAMQRTLIILPAMTSRSADYHIFGQNQYLAAGLVTAFCNAVEPTAGVGGSAFIGLDGWKSGMETATPYGSLAPGIFQLGSKHSDALGAKEAAMVIADIDPIRTTDLKPRPHYQGRSLQLVAHLPLIFATEADPSPQARGTRARMPRKRFVGGAQKTFLEAATSIQEVLDAPEPSWRHERAAPDPNPDVEQRRAAILQKTVAALDMLVCFADDPEWLRRRAAAFREKRWHYSPPSILPALIDWLYVDDSWREGTVNLGDKHPWEADENVLDVPRDCGTSDFQA</sequence>
<comment type="caution">
    <text evidence="6">The sequence shown here is derived from an EMBL/GenBank/DDBJ whole genome shotgun (WGS) entry which is preliminary data.</text>
</comment>
<gene>
    <name evidence="6" type="ORF">D6851_05240</name>
</gene>
<dbReference type="GO" id="GO:0003899">
    <property type="term" value="F:DNA-directed RNA polymerase activity"/>
    <property type="evidence" value="ECO:0007669"/>
    <property type="project" value="InterPro"/>
</dbReference>
<keyword evidence="3" id="KW-0862">Zinc</keyword>
<dbReference type="PANTHER" id="PTHR30313">
    <property type="entry name" value="DNA PRIMASE"/>
    <property type="match status" value="1"/>
</dbReference>
<evidence type="ECO:0000256" key="2">
    <source>
        <dbReference type="ARBA" id="ARBA00022771"/>
    </source>
</evidence>
<dbReference type="InterPro" id="IPR002694">
    <property type="entry name" value="Znf_CHC2"/>
</dbReference>
<dbReference type="InterPro" id="IPR037068">
    <property type="entry name" value="DNA_primase_core_N_sf"/>
</dbReference>
<feature type="region of interest" description="Disordered" evidence="4">
    <location>
        <begin position="1870"/>
        <end position="1910"/>
    </location>
</feature>
<dbReference type="GO" id="GO:0003677">
    <property type="term" value="F:DNA binding"/>
    <property type="evidence" value="ECO:0007669"/>
    <property type="project" value="InterPro"/>
</dbReference>
<accession>A0A420EPL9</accession>
<evidence type="ECO:0000313" key="6">
    <source>
        <dbReference type="EMBL" id="RKF22623.1"/>
    </source>
</evidence>
<dbReference type="EMBL" id="RAPF01000002">
    <property type="protein sequence ID" value="RKF22623.1"/>
    <property type="molecule type" value="Genomic_DNA"/>
</dbReference>
<dbReference type="Gene3D" id="3.90.580.10">
    <property type="entry name" value="Zinc finger, CHC2-type domain"/>
    <property type="match status" value="1"/>
</dbReference>
<evidence type="ECO:0000256" key="1">
    <source>
        <dbReference type="ARBA" id="ARBA00022723"/>
    </source>
</evidence>
<dbReference type="GO" id="GO:0005737">
    <property type="term" value="C:cytoplasm"/>
    <property type="evidence" value="ECO:0007669"/>
    <property type="project" value="TreeGrafter"/>
</dbReference>
<proteinExistence type="predicted"/>
<evidence type="ECO:0000256" key="4">
    <source>
        <dbReference type="SAM" id="MobiDB-lite"/>
    </source>
</evidence>
<dbReference type="Gene3D" id="3.90.980.10">
    <property type="entry name" value="DNA primase, catalytic core, N-terminal domain"/>
    <property type="match status" value="1"/>
</dbReference>
<organism evidence="6 7">
    <name type="scientific">Altericroceibacterium spongiae</name>
    <dbReference type="NCBI Taxonomy" id="2320269"/>
    <lineage>
        <taxon>Bacteria</taxon>
        <taxon>Pseudomonadati</taxon>
        <taxon>Pseudomonadota</taxon>
        <taxon>Alphaproteobacteria</taxon>
        <taxon>Sphingomonadales</taxon>
        <taxon>Erythrobacteraceae</taxon>
        <taxon>Altericroceibacterium</taxon>
    </lineage>
</organism>
<reference evidence="6 7" key="1">
    <citation type="submission" date="2018-09" db="EMBL/GenBank/DDBJ databases">
        <title>Altererythrobacter spongiae sp. nov., isolated from a marine sponge.</title>
        <authorList>
            <person name="Zhuang L."/>
            <person name="Luo L."/>
        </authorList>
    </citation>
    <scope>NUCLEOTIDE SEQUENCE [LARGE SCALE GENOMIC DNA]</scope>
    <source>
        <strain evidence="6 7">HN-Y73</strain>
    </source>
</reference>
<dbReference type="SUPFAM" id="SSF56731">
    <property type="entry name" value="DNA primase core"/>
    <property type="match status" value="1"/>
</dbReference>
<dbReference type="SUPFAM" id="SSF57783">
    <property type="entry name" value="Zinc beta-ribbon"/>
    <property type="match status" value="1"/>
</dbReference>
<dbReference type="CDD" id="cd01646">
    <property type="entry name" value="RT_Bac_retron_I"/>
    <property type="match status" value="1"/>
</dbReference>